<sequence>MSLKNYPIFPPLLSTCCRYGLFLLSLGGSPWHKARTDDYAFDADLLRGQRFQHYAT</sequence>
<name>A0A4V6KVG5_SERFO</name>
<evidence type="ECO:0000313" key="1">
    <source>
        <dbReference type="EMBL" id="VTR58118.1"/>
    </source>
</evidence>
<dbReference type="AlphaFoldDB" id="A0A4V6KVG5"/>
<protein>
    <submittedName>
        <fullName evidence="1">Uncharacterized protein</fullName>
    </submittedName>
</protein>
<reference evidence="1" key="1">
    <citation type="submission" date="2019-05" db="EMBL/GenBank/DDBJ databases">
        <authorList>
            <consortium name="Pathogen Informatics"/>
        </authorList>
    </citation>
    <scope>NUCLEOTIDE SEQUENCE [LARGE SCALE GENOMIC DNA]</scope>
    <source>
        <strain evidence="1">NCTC12965</strain>
    </source>
</reference>
<gene>
    <name evidence="1" type="ORF">NCTC12965_07609</name>
</gene>
<proteinExistence type="predicted"/>
<accession>A0A4V6KVG5</accession>
<dbReference type="EMBL" id="CABEEZ010000151">
    <property type="protein sequence ID" value="VTR58118.1"/>
    <property type="molecule type" value="Genomic_DNA"/>
</dbReference>
<organism evidence="1">
    <name type="scientific">Serratia fonticola</name>
    <dbReference type="NCBI Taxonomy" id="47917"/>
    <lineage>
        <taxon>Bacteria</taxon>
        <taxon>Pseudomonadati</taxon>
        <taxon>Pseudomonadota</taxon>
        <taxon>Gammaproteobacteria</taxon>
        <taxon>Enterobacterales</taxon>
        <taxon>Yersiniaceae</taxon>
        <taxon>Serratia</taxon>
    </lineage>
</organism>